<proteinExistence type="inferred from homology"/>
<dbReference type="GO" id="GO:0016887">
    <property type="term" value="F:ATP hydrolysis activity"/>
    <property type="evidence" value="ECO:0007669"/>
    <property type="project" value="InterPro"/>
</dbReference>
<evidence type="ECO:0000256" key="4">
    <source>
        <dbReference type="SAM" id="Coils"/>
    </source>
</evidence>
<dbReference type="InterPro" id="IPR027417">
    <property type="entry name" value="P-loop_NTPase"/>
</dbReference>
<protein>
    <recommendedName>
        <fullName evidence="3">Nuclease SbcCD subunit C</fullName>
    </recommendedName>
</protein>
<feature type="coiled-coil region" evidence="4">
    <location>
        <begin position="267"/>
        <end position="305"/>
    </location>
</feature>
<dbReference type="GO" id="GO:0006302">
    <property type="term" value="P:double-strand break repair"/>
    <property type="evidence" value="ECO:0007669"/>
    <property type="project" value="InterPro"/>
</dbReference>
<accession>A0A1Y1RR32</accession>
<reference evidence="7 8" key="1">
    <citation type="submission" date="2016-05" db="EMBL/GenBank/DDBJ databases">
        <title>Draft genome sequence of a porcine commensal Rothia nasimurium.</title>
        <authorList>
            <person name="Gaiser R.A."/>
            <person name="Van Baarlen P."/>
            <person name="Wells J.M."/>
        </authorList>
    </citation>
    <scope>NUCLEOTIDE SEQUENCE [LARGE SCALE GENOMIC DNA]</scope>
    <source>
        <strain evidence="7 8">PT-32</strain>
    </source>
</reference>
<comment type="subunit">
    <text evidence="2">Heterodimer of SbcC and SbcD.</text>
</comment>
<evidence type="ECO:0000256" key="5">
    <source>
        <dbReference type="SAM" id="MobiDB-lite"/>
    </source>
</evidence>
<dbReference type="Pfam" id="PF13558">
    <property type="entry name" value="SbcC_Walker_B"/>
    <property type="match status" value="1"/>
</dbReference>
<dbReference type="EMBL" id="LXWF01000011">
    <property type="protein sequence ID" value="ORC22244.1"/>
    <property type="molecule type" value="Genomic_DNA"/>
</dbReference>
<dbReference type="PANTHER" id="PTHR32114:SF2">
    <property type="entry name" value="ABC TRANSPORTER ABCH.3"/>
    <property type="match status" value="1"/>
</dbReference>
<feature type="domain" description="Rad50/SbcC-type AAA" evidence="6">
    <location>
        <begin position="5"/>
        <end position="214"/>
    </location>
</feature>
<dbReference type="Proteomes" id="UP000192359">
    <property type="component" value="Unassembled WGS sequence"/>
</dbReference>
<feature type="coiled-coil region" evidence="4">
    <location>
        <begin position="403"/>
        <end position="440"/>
    </location>
</feature>
<evidence type="ECO:0000259" key="6">
    <source>
        <dbReference type="Pfam" id="PF13476"/>
    </source>
</evidence>
<dbReference type="PANTHER" id="PTHR32114">
    <property type="entry name" value="ABC TRANSPORTER ABCH.3"/>
    <property type="match status" value="1"/>
</dbReference>
<dbReference type="Gene3D" id="3.40.50.300">
    <property type="entry name" value="P-loop containing nucleotide triphosphate hydrolases"/>
    <property type="match status" value="2"/>
</dbReference>
<dbReference type="SUPFAM" id="SSF52540">
    <property type="entry name" value="P-loop containing nucleoside triphosphate hydrolases"/>
    <property type="match status" value="1"/>
</dbReference>
<feature type="coiled-coil region" evidence="4">
    <location>
        <begin position="479"/>
        <end position="533"/>
    </location>
</feature>
<dbReference type="Pfam" id="PF13476">
    <property type="entry name" value="AAA_23"/>
    <property type="match status" value="1"/>
</dbReference>
<evidence type="ECO:0000313" key="8">
    <source>
        <dbReference type="Proteomes" id="UP000192359"/>
    </source>
</evidence>
<feature type="coiled-coil region" evidence="4">
    <location>
        <begin position="645"/>
        <end position="682"/>
    </location>
</feature>
<comment type="similarity">
    <text evidence="1">Belongs to the SMC family. SbcC subfamily.</text>
</comment>
<dbReference type="InterPro" id="IPR038729">
    <property type="entry name" value="Rad50/SbcC_AAA"/>
</dbReference>
<sequence length="1044" mass="113577">MRIHRLELFAYGPFPGTVTLDFEELNEEGIFLLNGPTGSGKSSILDAICYALYGTTASGRTDLKSRFADPAAKPRVYLECTIGQSRYRIERSPAYDRPKQRGTGTIREQATSLIEKYDSASGTWGADPVATRHKDAADYMYAVLGLTAAQFKQVMLLPQGKFQEFLVASSADREQLLKQLFGTYEFEQIQQVLKDRARSAEAAANTAARELADLEARADRAEQAAQLEAAREALGYPEAGAGADTAHSTPSADSTVIERWSQTLAHMAELTAQLDEGQQQAARELEQLSNRRSELTQQMKDWQDFAELTARHQQLVEQQPAIAEQEQALAAHQRAVSVLPALKAQDQAEQAAQQAVQRASQQADLIRDKTTRARASLEVSALEADLLDLLVQQLQQRLTEDVAENLGAQAKELAETLSAYERDEAQLTAVTAKLAQTEQEQALATQAAEKATVRLTQAQQHLKSTQSDLQKSEGAAAQVDLAEAALTRAQQAVAQSEALAAARDRVASTRQVAETAENHRRQAAAHAEQLQRQRFNNAAQILAETLVDGEPCTVCGSTDHPAPATYSGEAQQVSDRALNDSQEKRAATEAAAQKALTNLAAAEAALTQLQQAEAPEPEQAQQALIDAQHRVATAQDRVQQRILLASQAKDATAQVERDAESLRQAQDQLLALTTRQQELTTTQQELTGSLEPHRQRPSFTDRATALTGLVTALARTVAAGQEADRLIHRSTEALAEAEQALIANGFTDRAALHAATLPASRAQALEQKVQEHKEALLSVTSRLSSPALRALAQRAEAGETAPQQAQIDELTRSISTRQRTRDAFITHSVRLRGAQQELTDISQRYSAAATQSRALYEQAHMVGELSATAHAERSGENSLRMTLTTYVLAHQLSEVAEAASEHLQQMTHGRYRLEHTDRAEGRGKKSGLGLDVYDAWHNDRRHPSSLSGGETFMASLSLALGLATVVQQTHGGIDIDTLFVDEGFGSLDEETLEEVMSTIDGLRENGRVIGLISHVAEMKNRISKHVQLTASPQGSALTTSKAPQ</sequence>
<dbReference type="OrthoDB" id="9795626at2"/>
<evidence type="ECO:0000256" key="2">
    <source>
        <dbReference type="ARBA" id="ARBA00011322"/>
    </source>
</evidence>
<organism evidence="7 8">
    <name type="scientific">Rothia nasimurium</name>
    <dbReference type="NCBI Taxonomy" id="85336"/>
    <lineage>
        <taxon>Bacteria</taxon>
        <taxon>Bacillati</taxon>
        <taxon>Actinomycetota</taxon>
        <taxon>Actinomycetes</taxon>
        <taxon>Micrococcales</taxon>
        <taxon>Micrococcaceae</taxon>
        <taxon>Rothia</taxon>
    </lineage>
</organism>
<keyword evidence="8" id="KW-1185">Reference proteome</keyword>
<feature type="region of interest" description="Disordered" evidence="5">
    <location>
        <begin position="560"/>
        <end position="584"/>
    </location>
</feature>
<keyword evidence="4" id="KW-0175">Coiled coil</keyword>
<evidence type="ECO:0000313" key="7">
    <source>
        <dbReference type="EMBL" id="ORC22244.1"/>
    </source>
</evidence>
<comment type="caution">
    <text evidence="7">The sequence shown here is derived from an EMBL/GenBank/DDBJ whole genome shotgun (WGS) entry which is preliminary data.</text>
</comment>
<dbReference type="RefSeq" id="WP_083091316.1">
    <property type="nucleotide sequence ID" value="NZ_LXWF01000011.1"/>
</dbReference>
<gene>
    <name evidence="7" type="ORF">A7979_01860</name>
</gene>
<evidence type="ECO:0000256" key="3">
    <source>
        <dbReference type="ARBA" id="ARBA00013368"/>
    </source>
</evidence>
<evidence type="ECO:0000256" key="1">
    <source>
        <dbReference type="ARBA" id="ARBA00006930"/>
    </source>
</evidence>
<name>A0A1Y1RR32_9MICC</name>
<dbReference type="AlphaFoldDB" id="A0A1Y1RR32"/>
<feature type="coiled-coil region" evidence="4">
    <location>
        <begin position="197"/>
        <end position="231"/>
    </location>
</feature>